<proteinExistence type="predicted"/>
<evidence type="ECO:0000313" key="2">
    <source>
        <dbReference type="Proteomes" id="UP000077926"/>
    </source>
</evidence>
<accession>A0A1B3XW02</accession>
<protein>
    <submittedName>
        <fullName evidence="1">Uncharacterized protein</fullName>
    </submittedName>
</protein>
<reference evidence="1 2" key="1">
    <citation type="submission" date="2016-08" db="EMBL/GenBank/DDBJ databases">
        <title>Complete genome sequence of Bacillus muralis G25-68, a strain with toxicity to nematodes.</title>
        <authorList>
            <person name="Zheng Z."/>
        </authorList>
    </citation>
    <scope>NUCLEOTIDE SEQUENCE [LARGE SCALE GENOMIC DNA]</scope>
    <source>
        <strain evidence="1 2">G25-68</strain>
        <plasmid evidence="2">pg25-68</plasmid>
    </source>
</reference>
<dbReference type="Proteomes" id="UP000077926">
    <property type="component" value="Plasmid pG25-68"/>
</dbReference>
<dbReference type="KEGG" id="bmur:ABE28_023960"/>
<keyword evidence="1" id="KW-0614">Plasmid</keyword>
<dbReference type="RefSeq" id="WP_069191730.1">
    <property type="nucleotide sequence ID" value="NZ_CP017081.1"/>
</dbReference>
<dbReference type="EMBL" id="CP017081">
    <property type="protein sequence ID" value="AOH57407.1"/>
    <property type="molecule type" value="Genomic_DNA"/>
</dbReference>
<keyword evidence="2" id="KW-1185">Reference proteome</keyword>
<organism evidence="1 2">
    <name type="scientific">Peribacillus muralis</name>
    <dbReference type="NCBI Taxonomy" id="264697"/>
    <lineage>
        <taxon>Bacteria</taxon>
        <taxon>Bacillati</taxon>
        <taxon>Bacillota</taxon>
        <taxon>Bacilli</taxon>
        <taxon>Bacillales</taxon>
        <taxon>Bacillaceae</taxon>
        <taxon>Peribacillus</taxon>
    </lineage>
</organism>
<dbReference type="AlphaFoldDB" id="A0A1B3XW02"/>
<gene>
    <name evidence="1" type="ORF">ABE28_023960</name>
</gene>
<geneLocation type="plasmid" evidence="2">
    <name>pg25-68</name>
</geneLocation>
<evidence type="ECO:0000313" key="1">
    <source>
        <dbReference type="EMBL" id="AOH57407.1"/>
    </source>
</evidence>
<name>A0A1B3XW02_9BACI</name>
<sequence>MNINNWIPKLSESVKGIDNALYDTDLDLTIPLNNIARIIIKEMDGKIGGHQDHWRPPFCHLITSNRLTLLREAGFLLQ</sequence>